<dbReference type="PANTHER" id="PTHR21299">
    <property type="entry name" value="CYTIDYLATE KINASE/PANTOATE-BETA-ALANINE LIGASE"/>
    <property type="match status" value="1"/>
</dbReference>
<dbReference type="Pfam" id="PF02224">
    <property type="entry name" value="Cytidylate_kin"/>
    <property type="match status" value="1"/>
</dbReference>
<evidence type="ECO:0000256" key="1">
    <source>
        <dbReference type="ARBA" id="ARBA00009427"/>
    </source>
</evidence>
<dbReference type="NCBIfam" id="TIGR00017">
    <property type="entry name" value="cmk"/>
    <property type="match status" value="1"/>
</dbReference>
<keyword evidence="4" id="KW-0547">Nucleotide-binding</keyword>
<organism evidence="10">
    <name type="scientific">termite gut metagenome</name>
    <dbReference type="NCBI Taxonomy" id="433724"/>
    <lineage>
        <taxon>unclassified sequences</taxon>
        <taxon>metagenomes</taxon>
        <taxon>organismal metagenomes</taxon>
    </lineage>
</organism>
<keyword evidence="3 10" id="KW-0808">Transferase</keyword>
<gene>
    <name evidence="10" type="ORF">EZS27_007569</name>
</gene>
<evidence type="ECO:0000256" key="7">
    <source>
        <dbReference type="ARBA" id="ARBA00047615"/>
    </source>
</evidence>
<comment type="catalytic activity">
    <reaction evidence="7">
        <text>dCMP + ATP = dCDP + ADP</text>
        <dbReference type="Rhea" id="RHEA:25094"/>
        <dbReference type="ChEBI" id="CHEBI:30616"/>
        <dbReference type="ChEBI" id="CHEBI:57566"/>
        <dbReference type="ChEBI" id="CHEBI:58593"/>
        <dbReference type="ChEBI" id="CHEBI:456216"/>
        <dbReference type="EC" id="2.7.4.25"/>
    </reaction>
</comment>
<dbReference type="GO" id="GO:0005829">
    <property type="term" value="C:cytosol"/>
    <property type="evidence" value="ECO:0007669"/>
    <property type="project" value="TreeGrafter"/>
</dbReference>
<evidence type="ECO:0000256" key="4">
    <source>
        <dbReference type="ARBA" id="ARBA00022741"/>
    </source>
</evidence>
<dbReference type="GO" id="GO:0036431">
    <property type="term" value="F:dCMP kinase activity"/>
    <property type="evidence" value="ECO:0007669"/>
    <property type="project" value="InterPro"/>
</dbReference>
<dbReference type="GO" id="GO:0036430">
    <property type="term" value="F:CMP kinase activity"/>
    <property type="evidence" value="ECO:0007669"/>
    <property type="project" value="RHEA"/>
</dbReference>
<dbReference type="EC" id="2.7.4.25" evidence="2"/>
<dbReference type="SUPFAM" id="SSF52540">
    <property type="entry name" value="P-loop containing nucleoside triphosphate hydrolases"/>
    <property type="match status" value="1"/>
</dbReference>
<dbReference type="CDD" id="cd02020">
    <property type="entry name" value="CMPK"/>
    <property type="match status" value="1"/>
</dbReference>
<reference evidence="10" key="1">
    <citation type="submission" date="2019-03" db="EMBL/GenBank/DDBJ databases">
        <title>Single cell metagenomics reveals metabolic interactions within the superorganism composed of flagellate Streblomastix strix and complex community of Bacteroidetes bacteria on its surface.</title>
        <authorList>
            <person name="Treitli S.C."/>
            <person name="Kolisko M."/>
            <person name="Husnik F."/>
            <person name="Keeling P."/>
            <person name="Hampl V."/>
        </authorList>
    </citation>
    <scope>NUCLEOTIDE SEQUENCE</scope>
    <source>
        <strain evidence="10">STM</strain>
    </source>
</reference>
<comment type="catalytic activity">
    <reaction evidence="8">
        <text>CMP + ATP = CDP + ADP</text>
        <dbReference type="Rhea" id="RHEA:11600"/>
        <dbReference type="ChEBI" id="CHEBI:30616"/>
        <dbReference type="ChEBI" id="CHEBI:58069"/>
        <dbReference type="ChEBI" id="CHEBI:60377"/>
        <dbReference type="ChEBI" id="CHEBI:456216"/>
        <dbReference type="EC" id="2.7.4.25"/>
    </reaction>
</comment>
<comment type="caution">
    <text evidence="10">The sequence shown here is derived from an EMBL/GenBank/DDBJ whole genome shotgun (WGS) entry which is preliminary data.</text>
</comment>
<dbReference type="GO" id="GO:0015949">
    <property type="term" value="P:nucleobase-containing small molecule interconversion"/>
    <property type="evidence" value="ECO:0007669"/>
    <property type="project" value="TreeGrafter"/>
</dbReference>
<dbReference type="EMBL" id="SNRY01000198">
    <property type="protein sequence ID" value="KAA6344817.1"/>
    <property type="molecule type" value="Genomic_DNA"/>
</dbReference>
<proteinExistence type="inferred from homology"/>
<dbReference type="InterPro" id="IPR027417">
    <property type="entry name" value="P-loop_NTPase"/>
</dbReference>
<feature type="domain" description="Cytidylate kinase" evidence="9">
    <location>
        <begin position="6"/>
        <end position="224"/>
    </location>
</feature>
<evidence type="ECO:0000256" key="8">
    <source>
        <dbReference type="ARBA" id="ARBA00048478"/>
    </source>
</evidence>
<dbReference type="Gene3D" id="3.40.50.300">
    <property type="entry name" value="P-loop containing nucleotide triphosphate hydrolases"/>
    <property type="match status" value="1"/>
</dbReference>
<keyword evidence="5 10" id="KW-0418">Kinase</keyword>
<dbReference type="AlphaFoldDB" id="A0A5J4SFK5"/>
<dbReference type="HAMAP" id="MF_00238">
    <property type="entry name" value="Cytidyl_kinase_type1"/>
    <property type="match status" value="1"/>
</dbReference>
<name>A0A5J4SFK5_9ZZZZ</name>
<evidence type="ECO:0000313" key="10">
    <source>
        <dbReference type="EMBL" id="KAA6344817.1"/>
    </source>
</evidence>
<evidence type="ECO:0000256" key="5">
    <source>
        <dbReference type="ARBA" id="ARBA00022777"/>
    </source>
</evidence>
<protein>
    <recommendedName>
        <fullName evidence="2">(d)CMP kinase</fullName>
        <ecNumber evidence="2">2.7.4.25</ecNumber>
    </recommendedName>
</protein>
<comment type="similarity">
    <text evidence="1">Belongs to the cytidylate kinase family. Type 1 subfamily.</text>
</comment>
<evidence type="ECO:0000256" key="3">
    <source>
        <dbReference type="ARBA" id="ARBA00022679"/>
    </source>
</evidence>
<evidence type="ECO:0000256" key="2">
    <source>
        <dbReference type="ARBA" id="ARBA00012906"/>
    </source>
</evidence>
<evidence type="ECO:0000256" key="6">
    <source>
        <dbReference type="ARBA" id="ARBA00022840"/>
    </source>
</evidence>
<keyword evidence="6" id="KW-0067">ATP-binding</keyword>
<dbReference type="InterPro" id="IPR003136">
    <property type="entry name" value="Cytidylate_kin"/>
</dbReference>
<dbReference type="PANTHER" id="PTHR21299:SF2">
    <property type="entry name" value="CYTIDYLATE KINASE"/>
    <property type="match status" value="1"/>
</dbReference>
<dbReference type="InterPro" id="IPR011994">
    <property type="entry name" value="Cytidylate_kinase_dom"/>
</dbReference>
<dbReference type="GO" id="GO:0005524">
    <property type="term" value="F:ATP binding"/>
    <property type="evidence" value="ECO:0007669"/>
    <property type="project" value="UniProtKB-KW"/>
</dbReference>
<accession>A0A5J4SFK5</accession>
<sequence>MKKITIAVDGFSSCGKSTMAKDVAKEIGYIYIDSGAMYRAVTLYSIENSIIQNDKIDEERLKHSLGDIQITFRLNPETRHPNTYLNGVNVEDKIRGMEVSSKVSPISTLSIVRQAMVAQQQEFGEEKGIIMDGRDIGTTVFPNAELKIFVTASSEIRAQRRYDELKAKGMGADFDDILKNVKERDYIDQNREISPLRKADDAILLDNSQMTLAEQKEWLLEQYRKAIQL</sequence>
<evidence type="ECO:0000259" key="9">
    <source>
        <dbReference type="Pfam" id="PF02224"/>
    </source>
</evidence>